<dbReference type="Proteomes" id="UP001144673">
    <property type="component" value="Chromosome 2"/>
</dbReference>
<dbReference type="AlphaFoldDB" id="A0A9W8Q5W3"/>
<dbReference type="GeneID" id="80891860"/>
<name>A0A9W8Q5W3_AKAMU</name>
<organism evidence="1 2">
    <name type="scientific">Akanthomyces muscarius</name>
    <name type="common">Entomopathogenic fungus</name>
    <name type="synonym">Lecanicillium muscarium</name>
    <dbReference type="NCBI Taxonomy" id="2231603"/>
    <lineage>
        <taxon>Eukaryota</taxon>
        <taxon>Fungi</taxon>
        <taxon>Dikarya</taxon>
        <taxon>Ascomycota</taxon>
        <taxon>Pezizomycotina</taxon>
        <taxon>Sordariomycetes</taxon>
        <taxon>Hypocreomycetidae</taxon>
        <taxon>Hypocreales</taxon>
        <taxon>Cordycipitaceae</taxon>
        <taxon>Akanthomyces</taxon>
    </lineage>
</organism>
<evidence type="ECO:0000313" key="1">
    <source>
        <dbReference type="EMBL" id="KAJ4145869.1"/>
    </source>
</evidence>
<reference evidence="1" key="1">
    <citation type="journal article" date="2023" name="Access Microbiol">
        <title>De-novo genome assembly for Akanthomyces muscarius, a biocontrol agent of insect agricultural pests.</title>
        <authorList>
            <person name="Erdos Z."/>
            <person name="Studholme D.J."/>
            <person name="Raymond B."/>
            <person name="Sharma M."/>
        </authorList>
    </citation>
    <scope>NUCLEOTIDE SEQUENCE</scope>
    <source>
        <strain evidence="1">Ve6</strain>
    </source>
</reference>
<keyword evidence="2" id="KW-1185">Reference proteome</keyword>
<comment type="caution">
    <text evidence="1">The sequence shown here is derived from an EMBL/GenBank/DDBJ whole genome shotgun (WGS) entry which is preliminary data.</text>
</comment>
<dbReference type="KEGG" id="amus:LMH87_004701"/>
<proteinExistence type="predicted"/>
<accession>A0A9W8Q5W3</accession>
<sequence>MIRSSDDLNSIRESKLKYVNWTGYAEKHISSRDCLLREALAVAGLPGVDLPLEGQYKNSRETGREGRVGLTGMRIFAVEYRILRKRRLHNGEQLSNKRLQGERAFGHYDDGEELEMLLEEDVLLEDEIDDGDESVFEV</sequence>
<protein>
    <submittedName>
        <fullName evidence="1">Uncharacterized protein</fullName>
    </submittedName>
</protein>
<dbReference type="RefSeq" id="XP_056049539.1">
    <property type="nucleotide sequence ID" value="XM_056195962.1"/>
</dbReference>
<dbReference type="EMBL" id="JAJHUN010000011">
    <property type="protein sequence ID" value="KAJ4145869.1"/>
    <property type="molecule type" value="Genomic_DNA"/>
</dbReference>
<evidence type="ECO:0000313" key="2">
    <source>
        <dbReference type="Proteomes" id="UP001144673"/>
    </source>
</evidence>
<gene>
    <name evidence="1" type="ORF">LMH87_004701</name>
</gene>